<gene>
    <name evidence="2" type="ORF">HGP28_02785</name>
</gene>
<dbReference type="GO" id="GO:0005886">
    <property type="term" value="C:plasma membrane"/>
    <property type="evidence" value="ECO:0007669"/>
    <property type="project" value="TreeGrafter"/>
</dbReference>
<dbReference type="Proteomes" id="UP000535589">
    <property type="component" value="Unassembled WGS sequence"/>
</dbReference>
<evidence type="ECO:0000313" key="3">
    <source>
        <dbReference type="Proteomes" id="UP000535589"/>
    </source>
</evidence>
<dbReference type="RefSeq" id="WP_168834915.1">
    <property type="nucleotide sequence ID" value="NZ_JABAIK010000002.1"/>
</dbReference>
<evidence type="ECO:0000259" key="1">
    <source>
        <dbReference type="Pfam" id="PF02698"/>
    </source>
</evidence>
<dbReference type="InterPro" id="IPR003848">
    <property type="entry name" value="DUF218"/>
</dbReference>
<comment type="caution">
    <text evidence="2">The sequence shown here is derived from an EMBL/GenBank/DDBJ whole genome shotgun (WGS) entry which is preliminary data.</text>
</comment>
<organism evidence="2 3">
    <name type="scientific">Vibrio agarilyticus</name>
    <dbReference type="NCBI Taxonomy" id="2726741"/>
    <lineage>
        <taxon>Bacteria</taxon>
        <taxon>Pseudomonadati</taxon>
        <taxon>Pseudomonadota</taxon>
        <taxon>Gammaproteobacteria</taxon>
        <taxon>Vibrionales</taxon>
        <taxon>Vibrionaceae</taxon>
        <taxon>Vibrio</taxon>
    </lineage>
</organism>
<dbReference type="AlphaFoldDB" id="A0A7X8YFR1"/>
<dbReference type="PANTHER" id="PTHR30336">
    <property type="entry name" value="INNER MEMBRANE PROTEIN, PROBABLE PERMEASE"/>
    <property type="match status" value="1"/>
</dbReference>
<protein>
    <submittedName>
        <fullName evidence="2">YdcF family protein</fullName>
    </submittedName>
</protein>
<keyword evidence="3" id="KW-1185">Reference proteome</keyword>
<dbReference type="Gene3D" id="3.40.50.620">
    <property type="entry name" value="HUPs"/>
    <property type="match status" value="1"/>
</dbReference>
<dbReference type="InterPro" id="IPR014729">
    <property type="entry name" value="Rossmann-like_a/b/a_fold"/>
</dbReference>
<dbReference type="InterPro" id="IPR051599">
    <property type="entry name" value="Cell_Envelope_Assoc"/>
</dbReference>
<dbReference type="CDD" id="cd06259">
    <property type="entry name" value="YdcF-like"/>
    <property type="match status" value="1"/>
</dbReference>
<evidence type="ECO:0000313" key="2">
    <source>
        <dbReference type="EMBL" id="NLS11815.1"/>
    </source>
</evidence>
<accession>A0A7X8YFR1</accession>
<name>A0A7X8YFR1_9VIBR</name>
<proteinExistence type="predicted"/>
<dbReference type="Pfam" id="PF02698">
    <property type="entry name" value="DUF218"/>
    <property type="match status" value="1"/>
</dbReference>
<dbReference type="PANTHER" id="PTHR30336:SF20">
    <property type="entry name" value="DUF218 DOMAIN-CONTAINING PROTEIN"/>
    <property type="match status" value="1"/>
</dbReference>
<reference evidence="2 3" key="1">
    <citation type="submission" date="2020-04" db="EMBL/GenBank/DDBJ databases">
        <title>Vibrio sp. SM6, a novel species isolated from seawater.</title>
        <authorList>
            <person name="Wang X."/>
        </authorList>
    </citation>
    <scope>NUCLEOTIDE SEQUENCE [LARGE SCALE GENOMIC DNA]</scope>
    <source>
        <strain evidence="2 3">SM6</strain>
    </source>
</reference>
<sequence>MEFYPDTHLVVVVLGKRLVNNELTPEGHGRICTLIEAQRRYAELTSATILFCGGVTQGQNRAEADVLCDAYLAQLTDDSIAHPLGGIWRENQSTTTVENIEFVARMLIKDIAPCHASNTQFQLMLVSTDYHLERIFQIQHWMPQQGLLSRLLHRCEQANVSIQLPLDVSQHIVAPYPYTGPAARCFQAIEALTPYRVYLEGLCQGVLKLDSGGTRLSDKASPSECLEFSAYEQAHKLAYDALEVLSRVSNIEPYWQRQIHRVSQLIANDPNTLDKAQLWEHVQEFHALLLDLNRYFDPENQRLNKV</sequence>
<dbReference type="EMBL" id="JABAIK010000002">
    <property type="protein sequence ID" value="NLS11815.1"/>
    <property type="molecule type" value="Genomic_DNA"/>
</dbReference>
<feature type="domain" description="DUF218" evidence="1">
    <location>
        <begin position="10"/>
        <end position="138"/>
    </location>
</feature>